<feature type="compositionally biased region" description="Polar residues" evidence="1">
    <location>
        <begin position="142"/>
        <end position="153"/>
    </location>
</feature>
<dbReference type="InterPro" id="IPR046700">
    <property type="entry name" value="DUF6570"/>
</dbReference>
<sequence length="235" mass="26528">MYVDEIPTELSSLEKLEQIRIAQRIVFEKIGVVHKGQQRKIKGVICNVPVECDQTCYQLPHQPDRSCIIIIKLKRKLQSGGQVYFKASRPELIQQVLNWLKVHNPLYKDVLIDINNIDSNLTTLQNDEMIQNDADDNDTHRQATTNNVTTNSDPALKFDARENDKLNSNGEENDDPLNEYRAPVCETCLESIIPNQTIQRKAGQAGADVKRNNTVDIYMLSAAIIGRLLCGIEAA</sequence>
<keyword evidence="4" id="KW-1185">Reference proteome</keyword>
<evidence type="ECO:0000256" key="1">
    <source>
        <dbReference type="SAM" id="MobiDB-lite"/>
    </source>
</evidence>
<feature type="region of interest" description="Disordered" evidence="1">
    <location>
        <begin position="132"/>
        <end position="178"/>
    </location>
</feature>
<comment type="caution">
    <text evidence="3">The sequence shown here is derived from an EMBL/GenBank/DDBJ whole genome shotgun (WGS) entry which is preliminary data.</text>
</comment>
<protein>
    <recommendedName>
        <fullName evidence="2">DUF6570 domain-containing protein</fullName>
    </recommendedName>
</protein>
<feature type="compositionally biased region" description="Basic and acidic residues" evidence="1">
    <location>
        <begin position="156"/>
        <end position="165"/>
    </location>
</feature>
<gene>
    <name evidence="3" type="ORF">pdam_00022082</name>
</gene>
<evidence type="ECO:0000313" key="4">
    <source>
        <dbReference type="Proteomes" id="UP000275408"/>
    </source>
</evidence>
<accession>A0A3M6UUK5</accession>
<proteinExistence type="predicted"/>
<dbReference type="Pfam" id="PF20209">
    <property type="entry name" value="DUF6570"/>
    <property type="match status" value="1"/>
</dbReference>
<dbReference type="EMBL" id="RCHS01000665">
    <property type="protein sequence ID" value="RMX57352.1"/>
    <property type="molecule type" value="Genomic_DNA"/>
</dbReference>
<feature type="domain" description="DUF6570" evidence="2">
    <location>
        <begin position="1"/>
        <end position="117"/>
    </location>
</feature>
<reference evidence="3 4" key="1">
    <citation type="journal article" date="2018" name="Sci. Rep.">
        <title>Comparative analysis of the Pocillopora damicornis genome highlights role of immune system in coral evolution.</title>
        <authorList>
            <person name="Cunning R."/>
            <person name="Bay R.A."/>
            <person name="Gillette P."/>
            <person name="Baker A.C."/>
            <person name="Traylor-Knowles N."/>
        </authorList>
    </citation>
    <scope>NUCLEOTIDE SEQUENCE [LARGE SCALE GENOMIC DNA]</scope>
    <source>
        <strain evidence="3">RSMAS</strain>
        <tissue evidence="3">Whole animal</tissue>
    </source>
</reference>
<name>A0A3M6UUK5_POCDA</name>
<organism evidence="3 4">
    <name type="scientific">Pocillopora damicornis</name>
    <name type="common">Cauliflower coral</name>
    <name type="synonym">Millepora damicornis</name>
    <dbReference type="NCBI Taxonomy" id="46731"/>
    <lineage>
        <taxon>Eukaryota</taxon>
        <taxon>Metazoa</taxon>
        <taxon>Cnidaria</taxon>
        <taxon>Anthozoa</taxon>
        <taxon>Hexacorallia</taxon>
        <taxon>Scleractinia</taxon>
        <taxon>Astrocoeniina</taxon>
        <taxon>Pocilloporidae</taxon>
        <taxon>Pocillopora</taxon>
    </lineage>
</organism>
<evidence type="ECO:0000313" key="3">
    <source>
        <dbReference type="EMBL" id="RMX57352.1"/>
    </source>
</evidence>
<dbReference type="Proteomes" id="UP000275408">
    <property type="component" value="Unassembled WGS sequence"/>
</dbReference>
<dbReference type="AlphaFoldDB" id="A0A3M6UUK5"/>
<evidence type="ECO:0000259" key="2">
    <source>
        <dbReference type="Pfam" id="PF20209"/>
    </source>
</evidence>